<accession>A0A921IWQ0</accession>
<dbReference type="Gene3D" id="3.40.50.1000">
    <property type="entry name" value="HAD superfamily/HAD-like"/>
    <property type="match status" value="1"/>
</dbReference>
<evidence type="ECO:0000256" key="1">
    <source>
        <dbReference type="ARBA" id="ARBA00001946"/>
    </source>
</evidence>
<dbReference type="SFLD" id="SFLDG01135">
    <property type="entry name" value="C1.5.6:_HAD__Beta-PGM__Phospha"/>
    <property type="match status" value="1"/>
</dbReference>
<dbReference type="InterPro" id="IPR051600">
    <property type="entry name" value="Beta-PGM-like"/>
</dbReference>
<dbReference type="RefSeq" id="WP_273190994.1">
    <property type="nucleotide sequence ID" value="NZ_DYUZ01000030.1"/>
</dbReference>
<dbReference type="InterPro" id="IPR023214">
    <property type="entry name" value="HAD_sf"/>
</dbReference>
<dbReference type="NCBIfam" id="TIGR01509">
    <property type="entry name" value="HAD-SF-IA-v3"/>
    <property type="match status" value="1"/>
</dbReference>
<dbReference type="AlphaFoldDB" id="A0A921IWQ0"/>
<evidence type="ECO:0000256" key="4">
    <source>
        <dbReference type="ARBA" id="ARBA00022842"/>
    </source>
</evidence>
<evidence type="ECO:0000313" key="7">
    <source>
        <dbReference type="Proteomes" id="UP000753256"/>
    </source>
</evidence>
<name>A0A921IWQ0_9ACTN</name>
<keyword evidence="4" id="KW-0460">Magnesium</keyword>
<evidence type="ECO:0000256" key="2">
    <source>
        <dbReference type="ARBA" id="ARBA00006171"/>
    </source>
</evidence>
<keyword evidence="3" id="KW-0479">Metal-binding</keyword>
<dbReference type="Gene3D" id="1.10.150.240">
    <property type="entry name" value="Putative phosphatase, domain 2"/>
    <property type="match status" value="1"/>
</dbReference>
<proteinExistence type="inferred from homology"/>
<dbReference type="PRINTS" id="PR00413">
    <property type="entry name" value="HADHALOGNASE"/>
</dbReference>
<dbReference type="PANTHER" id="PTHR46193:SF18">
    <property type="entry name" value="HEXITOL PHOSPHATASE B"/>
    <property type="match status" value="1"/>
</dbReference>
<dbReference type="InterPro" id="IPR036412">
    <property type="entry name" value="HAD-like_sf"/>
</dbReference>
<dbReference type="Proteomes" id="UP000753256">
    <property type="component" value="Unassembled WGS sequence"/>
</dbReference>
<dbReference type="InterPro" id="IPR006439">
    <property type="entry name" value="HAD-SF_hydro_IA"/>
</dbReference>
<keyword evidence="5" id="KW-0119">Carbohydrate metabolism</keyword>
<dbReference type="CDD" id="cd07505">
    <property type="entry name" value="HAD_BPGM-like"/>
    <property type="match status" value="1"/>
</dbReference>
<sequence>MITSILFDMDGTLIDSEPLSARAWRQAADALHAPVSDEMIRSFVGRPIKAIMDMIAEKLGSHEFADTLYADYRARKTLIYDQELELKPQVAESLPALKEAGFRMAVATSSRREITLHNLERLGILDYFESLTTGDEVENGKPSPDIYLLACKRMEAEPAACAVIEDSINGVRSGHAAGCPVFMIPDLTQPDAELRSLCTDVLPDMSKLLDAIRRQNA</sequence>
<gene>
    <name evidence="6" type="ORF">K8V70_08600</name>
</gene>
<dbReference type="GO" id="GO:0046872">
    <property type="term" value="F:metal ion binding"/>
    <property type="evidence" value="ECO:0007669"/>
    <property type="project" value="UniProtKB-KW"/>
</dbReference>
<comment type="similarity">
    <text evidence="2">Belongs to the HAD-like hydrolase superfamily. CbbY/CbbZ/Gph/YieH family.</text>
</comment>
<evidence type="ECO:0000313" key="6">
    <source>
        <dbReference type="EMBL" id="HJG37901.1"/>
    </source>
</evidence>
<comment type="cofactor">
    <cofactor evidence="1">
        <name>Mg(2+)</name>
        <dbReference type="ChEBI" id="CHEBI:18420"/>
    </cofactor>
</comment>
<dbReference type="EMBL" id="DYUZ01000030">
    <property type="protein sequence ID" value="HJG37901.1"/>
    <property type="molecule type" value="Genomic_DNA"/>
</dbReference>
<evidence type="ECO:0000256" key="3">
    <source>
        <dbReference type="ARBA" id="ARBA00022723"/>
    </source>
</evidence>
<dbReference type="InterPro" id="IPR041492">
    <property type="entry name" value="HAD_2"/>
</dbReference>
<evidence type="ECO:0000256" key="5">
    <source>
        <dbReference type="ARBA" id="ARBA00023277"/>
    </source>
</evidence>
<dbReference type="SFLD" id="SFLDG01129">
    <property type="entry name" value="C1.5:_HAD__Beta-PGM__Phosphata"/>
    <property type="match status" value="1"/>
</dbReference>
<protein>
    <submittedName>
        <fullName evidence="6">HAD family phosphatase</fullName>
    </submittedName>
</protein>
<organism evidence="6 7">
    <name type="scientific">Enorma phocaeensis</name>
    <dbReference type="NCBI Taxonomy" id="1871019"/>
    <lineage>
        <taxon>Bacteria</taxon>
        <taxon>Bacillati</taxon>
        <taxon>Actinomycetota</taxon>
        <taxon>Coriobacteriia</taxon>
        <taxon>Coriobacteriales</taxon>
        <taxon>Coriobacteriaceae</taxon>
        <taxon>Enorma</taxon>
    </lineage>
</organism>
<dbReference type="Pfam" id="PF13419">
    <property type="entry name" value="HAD_2"/>
    <property type="match status" value="1"/>
</dbReference>
<dbReference type="GO" id="GO:0003824">
    <property type="term" value="F:catalytic activity"/>
    <property type="evidence" value="ECO:0007669"/>
    <property type="project" value="UniProtKB-ARBA"/>
</dbReference>
<dbReference type="SUPFAM" id="SSF56784">
    <property type="entry name" value="HAD-like"/>
    <property type="match status" value="1"/>
</dbReference>
<reference evidence="6" key="1">
    <citation type="journal article" date="2021" name="PeerJ">
        <title>Extensive microbial diversity within the chicken gut microbiome revealed by metagenomics and culture.</title>
        <authorList>
            <person name="Gilroy R."/>
            <person name="Ravi A."/>
            <person name="Getino M."/>
            <person name="Pursley I."/>
            <person name="Horton D.L."/>
            <person name="Alikhan N.F."/>
            <person name="Baker D."/>
            <person name="Gharbi K."/>
            <person name="Hall N."/>
            <person name="Watson M."/>
            <person name="Adriaenssens E.M."/>
            <person name="Foster-Nyarko E."/>
            <person name="Jarju S."/>
            <person name="Secka A."/>
            <person name="Antonio M."/>
            <person name="Oren A."/>
            <person name="Chaudhuri R.R."/>
            <person name="La Ragione R."/>
            <person name="Hildebrand F."/>
            <person name="Pallen M.J."/>
        </authorList>
    </citation>
    <scope>NUCLEOTIDE SEQUENCE</scope>
    <source>
        <strain evidence="6">ChiHjej13B12-9602</strain>
    </source>
</reference>
<dbReference type="PANTHER" id="PTHR46193">
    <property type="entry name" value="6-PHOSPHOGLUCONATE PHOSPHATASE"/>
    <property type="match status" value="1"/>
</dbReference>
<dbReference type="InterPro" id="IPR023198">
    <property type="entry name" value="PGP-like_dom2"/>
</dbReference>
<dbReference type="SFLD" id="SFLDS00003">
    <property type="entry name" value="Haloacid_Dehalogenase"/>
    <property type="match status" value="1"/>
</dbReference>
<comment type="caution">
    <text evidence="6">The sequence shown here is derived from an EMBL/GenBank/DDBJ whole genome shotgun (WGS) entry which is preliminary data.</text>
</comment>
<reference evidence="6" key="2">
    <citation type="submission" date="2021-09" db="EMBL/GenBank/DDBJ databases">
        <authorList>
            <person name="Gilroy R."/>
        </authorList>
    </citation>
    <scope>NUCLEOTIDE SEQUENCE</scope>
    <source>
        <strain evidence="6">ChiHjej13B12-9602</strain>
    </source>
</reference>